<feature type="compositionally biased region" description="Pro residues" evidence="1">
    <location>
        <begin position="74"/>
        <end position="84"/>
    </location>
</feature>
<feature type="compositionally biased region" description="Polar residues" evidence="1">
    <location>
        <begin position="103"/>
        <end position="113"/>
    </location>
</feature>
<accession>A0AA40AX67</accession>
<proteinExistence type="predicted"/>
<evidence type="ECO:0000256" key="1">
    <source>
        <dbReference type="SAM" id="MobiDB-lite"/>
    </source>
</evidence>
<comment type="caution">
    <text evidence="2">The sequence shown here is derived from an EMBL/GenBank/DDBJ whole genome shotgun (WGS) entry which is preliminary data.</text>
</comment>
<feature type="compositionally biased region" description="Basic residues" evidence="1">
    <location>
        <begin position="58"/>
        <end position="71"/>
    </location>
</feature>
<dbReference type="Proteomes" id="UP001172159">
    <property type="component" value="Unassembled WGS sequence"/>
</dbReference>
<dbReference type="EMBL" id="JAUKTV010000011">
    <property type="protein sequence ID" value="KAK0723640.1"/>
    <property type="molecule type" value="Genomic_DNA"/>
</dbReference>
<organism evidence="2 3">
    <name type="scientific">Apiosordaria backusii</name>
    <dbReference type="NCBI Taxonomy" id="314023"/>
    <lineage>
        <taxon>Eukaryota</taxon>
        <taxon>Fungi</taxon>
        <taxon>Dikarya</taxon>
        <taxon>Ascomycota</taxon>
        <taxon>Pezizomycotina</taxon>
        <taxon>Sordariomycetes</taxon>
        <taxon>Sordariomycetidae</taxon>
        <taxon>Sordariales</taxon>
        <taxon>Lasiosphaeriaceae</taxon>
        <taxon>Apiosordaria</taxon>
    </lineage>
</organism>
<feature type="compositionally biased region" description="Basic and acidic residues" evidence="1">
    <location>
        <begin position="21"/>
        <end position="35"/>
    </location>
</feature>
<sequence>MVGSDATVDIDRSSTPFPRSRRSEWVHERVSDFNKRNRSPVPRSPNVSRPRRWSPSPTRKRRYTSPTRPRRLSPSPPRYRPPPRVTSSTSRWNRTPSPYFKQTRITETRTTYRSPSPIGRYGSYSSGPRSEYVTPRTPPRAPRGSSPARYRTSSPRVVDFRPPETSSAFHTQTSRYDSYPSGPISEYVPARRTPARAKSPARGRALSPRIIEPSYKDYGSARNYSSRF</sequence>
<protein>
    <submittedName>
        <fullName evidence="2">Uncharacterized protein</fullName>
    </submittedName>
</protein>
<feature type="region of interest" description="Disordered" evidence="1">
    <location>
        <begin position="1"/>
        <end position="208"/>
    </location>
</feature>
<evidence type="ECO:0000313" key="2">
    <source>
        <dbReference type="EMBL" id="KAK0723640.1"/>
    </source>
</evidence>
<reference evidence="2" key="1">
    <citation type="submission" date="2023-06" db="EMBL/GenBank/DDBJ databases">
        <title>Genome-scale phylogeny and comparative genomics of the fungal order Sordariales.</title>
        <authorList>
            <consortium name="Lawrence Berkeley National Laboratory"/>
            <person name="Hensen N."/>
            <person name="Bonometti L."/>
            <person name="Westerberg I."/>
            <person name="Brannstrom I.O."/>
            <person name="Guillou S."/>
            <person name="Cros-Aarteil S."/>
            <person name="Calhoun S."/>
            <person name="Haridas S."/>
            <person name="Kuo A."/>
            <person name="Mondo S."/>
            <person name="Pangilinan J."/>
            <person name="Riley R."/>
            <person name="Labutti K."/>
            <person name="Andreopoulos B."/>
            <person name="Lipzen A."/>
            <person name="Chen C."/>
            <person name="Yanf M."/>
            <person name="Daum C."/>
            <person name="Ng V."/>
            <person name="Clum A."/>
            <person name="Steindorff A."/>
            <person name="Ohm R."/>
            <person name="Martin F."/>
            <person name="Silar P."/>
            <person name="Natvig D."/>
            <person name="Lalanne C."/>
            <person name="Gautier V."/>
            <person name="Ament-Velasquez S.L."/>
            <person name="Kruys A."/>
            <person name="Hutchinson M.I."/>
            <person name="Powell A.J."/>
            <person name="Barry K."/>
            <person name="Miller A.N."/>
            <person name="Grigoriev I.V."/>
            <person name="Debuchy R."/>
            <person name="Gladieux P."/>
            <person name="Thoren M.H."/>
            <person name="Johannesson H."/>
        </authorList>
    </citation>
    <scope>NUCLEOTIDE SEQUENCE</scope>
    <source>
        <strain evidence="2">CBS 540.89</strain>
    </source>
</reference>
<feature type="compositionally biased region" description="Low complexity" evidence="1">
    <location>
        <begin position="39"/>
        <end position="57"/>
    </location>
</feature>
<name>A0AA40AX67_9PEZI</name>
<dbReference type="AlphaFoldDB" id="A0AA40AX67"/>
<feature type="compositionally biased region" description="Polar residues" evidence="1">
    <location>
        <begin position="164"/>
        <end position="176"/>
    </location>
</feature>
<feature type="compositionally biased region" description="Low complexity" evidence="1">
    <location>
        <begin position="142"/>
        <end position="151"/>
    </location>
</feature>
<feature type="compositionally biased region" description="Low complexity" evidence="1">
    <location>
        <begin position="114"/>
        <end position="130"/>
    </location>
</feature>
<gene>
    <name evidence="2" type="ORF">B0T21DRAFT_414024</name>
</gene>
<keyword evidence="3" id="KW-1185">Reference proteome</keyword>
<evidence type="ECO:0000313" key="3">
    <source>
        <dbReference type="Proteomes" id="UP001172159"/>
    </source>
</evidence>